<gene>
    <name evidence="4" type="ORF">COV72_04460</name>
</gene>
<dbReference type="Gene3D" id="3.30.2320.50">
    <property type="match status" value="1"/>
</dbReference>
<dbReference type="Pfam" id="PF01155">
    <property type="entry name" value="HypA"/>
    <property type="match status" value="1"/>
</dbReference>
<evidence type="ECO:0000256" key="3">
    <source>
        <dbReference type="ARBA" id="ARBA00022833"/>
    </source>
</evidence>
<dbReference type="GO" id="GO:0051604">
    <property type="term" value="P:protein maturation"/>
    <property type="evidence" value="ECO:0007669"/>
    <property type="project" value="InterPro"/>
</dbReference>
<protein>
    <recommendedName>
        <fullName evidence="6">Hydrogenase maturation nickel metallochaperone HypA</fullName>
    </recommendedName>
</protein>
<comment type="caution">
    <text evidence="4">The sequence shown here is derived from an EMBL/GenBank/DDBJ whole genome shotgun (WGS) entry which is preliminary data.</text>
</comment>
<dbReference type="InterPro" id="IPR000688">
    <property type="entry name" value="HypA/HybF"/>
</dbReference>
<sequence length="82" mass="9240">MHELGLIKDLLSAVEKRTGPGKLKNVSRIIIEISLFGGIKKEHFIDEFNLATKGMFLYNDVLEIKEVPFGAPLTLVDVWLDN</sequence>
<dbReference type="AlphaFoldDB" id="A0A2H0LXS7"/>
<organism evidence="4 5">
    <name type="scientific">Candidatus Ghiorseimicrobium undicola</name>
    <dbReference type="NCBI Taxonomy" id="1974746"/>
    <lineage>
        <taxon>Bacteria</taxon>
        <taxon>Pseudomonadati</taxon>
        <taxon>Candidatus Omnitrophota</taxon>
        <taxon>Candidatus Ghiorseimicrobium</taxon>
    </lineage>
</organism>
<keyword evidence="2" id="KW-0479">Metal-binding</keyword>
<evidence type="ECO:0000313" key="5">
    <source>
        <dbReference type="Proteomes" id="UP000229641"/>
    </source>
</evidence>
<evidence type="ECO:0000256" key="1">
    <source>
        <dbReference type="ARBA" id="ARBA00022596"/>
    </source>
</evidence>
<evidence type="ECO:0000256" key="2">
    <source>
        <dbReference type="ARBA" id="ARBA00022723"/>
    </source>
</evidence>
<reference evidence="4 5" key="1">
    <citation type="submission" date="2017-09" db="EMBL/GenBank/DDBJ databases">
        <title>Depth-based differentiation of microbial function through sediment-hosted aquifers and enrichment of novel symbionts in the deep terrestrial subsurface.</title>
        <authorList>
            <person name="Probst A.J."/>
            <person name="Ladd B."/>
            <person name="Jarett J.K."/>
            <person name="Geller-Mcgrath D.E."/>
            <person name="Sieber C.M."/>
            <person name="Emerson J.B."/>
            <person name="Anantharaman K."/>
            <person name="Thomas B.C."/>
            <person name="Malmstrom R."/>
            <person name="Stieglmeier M."/>
            <person name="Klingl A."/>
            <person name="Woyke T."/>
            <person name="Ryan C.M."/>
            <person name="Banfield J.F."/>
        </authorList>
    </citation>
    <scope>NUCLEOTIDE SEQUENCE [LARGE SCALE GENOMIC DNA]</scope>
    <source>
        <strain evidence="4">CG11_big_fil_rev_8_21_14_0_20_42_13</strain>
    </source>
</reference>
<keyword evidence="3" id="KW-0862">Zinc</keyword>
<proteinExistence type="predicted"/>
<dbReference type="GO" id="GO:0016151">
    <property type="term" value="F:nickel cation binding"/>
    <property type="evidence" value="ECO:0007669"/>
    <property type="project" value="InterPro"/>
</dbReference>
<name>A0A2H0LXS7_9BACT</name>
<accession>A0A2H0LXS7</accession>
<dbReference type="Proteomes" id="UP000229641">
    <property type="component" value="Unassembled WGS sequence"/>
</dbReference>
<dbReference type="EMBL" id="PCWA01000066">
    <property type="protein sequence ID" value="PIQ89172.1"/>
    <property type="molecule type" value="Genomic_DNA"/>
</dbReference>
<evidence type="ECO:0000313" key="4">
    <source>
        <dbReference type="EMBL" id="PIQ89172.1"/>
    </source>
</evidence>
<keyword evidence="1" id="KW-0533">Nickel</keyword>
<evidence type="ECO:0008006" key="6">
    <source>
        <dbReference type="Google" id="ProtNLM"/>
    </source>
</evidence>